<feature type="compositionally biased region" description="Basic and acidic residues" evidence="1">
    <location>
        <begin position="48"/>
        <end position="67"/>
    </location>
</feature>
<dbReference type="AlphaFoldDB" id="A0A0N4Y567"/>
<reference evidence="4" key="1">
    <citation type="submission" date="2017-02" db="UniProtKB">
        <authorList>
            <consortium name="WormBaseParasite"/>
        </authorList>
    </citation>
    <scope>IDENTIFICATION</scope>
</reference>
<evidence type="ECO:0000313" key="4">
    <source>
        <dbReference type="WBParaSite" id="NBR_0001110801-mRNA-1"/>
    </source>
</evidence>
<reference evidence="2 3" key="2">
    <citation type="submission" date="2018-11" db="EMBL/GenBank/DDBJ databases">
        <authorList>
            <consortium name="Pathogen Informatics"/>
        </authorList>
    </citation>
    <scope>NUCLEOTIDE SEQUENCE [LARGE SCALE GENOMIC DNA]</scope>
</reference>
<dbReference type="EMBL" id="UYSL01020459">
    <property type="protein sequence ID" value="VDL74698.1"/>
    <property type="molecule type" value="Genomic_DNA"/>
</dbReference>
<proteinExistence type="predicted"/>
<protein>
    <submittedName>
        <fullName evidence="4">Small hydrophilic protein</fullName>
    </submittedName>
</protein>
<feature type="region of interest" description="Disordered" evidence="1">
    <location>
        <begin position="1"/>
        <end position="67"/>
    </location>
</feature>
<sequence>MEENCHDHKMDRWSHARKRRSRTCNRGRYGARRSGSGQDGSVAPQQMREQRQKKEDGATIMKDVPRN</sequence>
<feature type="compositionally biased region" description="Basic residues" evidence="1">
    <location>
        <begin position="15"/>
        <end position="31"/>
    </location>
</feature>
<evidence type="ECO:0000313" key="2">
    <source>
        <dbReference type="EMBL" id="VDL74698.1"/>
    </source>
</evidence>
<accession>A0A0N4Y567</accession>
<evidence type="ECO:0000313" key="3">
    <source>
        <dbReference type="Proteomes" id="UP000271162"/>
    </source>
</evidence>
<dbReference type="WBParaSite" id="NBR_0001110801-mRNA-1">
    <property type="protein sequence ID" value="NBR_0001110801-mRNA-1"/>
    <property type="gene ID" value="NBR_0001110801"/>
</dbReference>
<evidence type="ECO:0000256" key="1">
    <source>
        <dbReference type="SAM" id="MobiDB-lite"/>
    </source>
</evidence>
<keyword evidence="3" id="KW-1185">Reference proteome</keyword>
<name>A0A0N4Y567_NIPBR</name>
<gene>
    <name evidence="2" type="ORF">NBR_LOCUS11109</name>
</gene>
<dbReference type="Proteomes" id="UP000271162">
    <property type="component" value="Unassembled WGS sequence"/>
</dbReference>
<organism evidence="4">
    <name type="scientific">Nippostrongylus brasiliensis</name>
    <name type="common">Rat hookworm</name>
    <dbReference type="NCBI Taxonomy" id="27835"/>
    <lineage>
        <taxon>Eukaryota</taxon>
        <taxon>Metazoa</taxon>
        <taxon>Ecdysozoa</taxon>
        <taxon>Nematoda</taxon>
        <taxon>Chromadorea</taxon>
        <taxon>Rhabditida</taxon>
        <taxon>Rhabditina</taxon>
        <taxon>Rhabditomorpha</taxon>
        <taxon>Strongyloidea</taxon>
        <taxon>Heligmosomidae</taxon>
        <taxon>Nippostrongylus</taxon>
    </lineage>
</organism>
<feature type="compositionally biased region" description="Basic and acidic residues" evidence="1">
    <location>
        <begin position="1"/>
        <end position="14"/>
    </location>
</feature>